<dbReference type="Gene3D" id="3.30.70.1210">
    <property type="entry name" value="Crispr-associated protein, domain 2"/>
    <property type="match status" value="1"/>
</dbReference>
<evidence type="ECO:0000313" key="1">
    <source>
        <dbReference type="EMBL" id="MBB5965915.1"/>
    </source>
</evidence>
<dbReference type="SUPFAM" id="SSF117987">
    <property type="entry name" value="CRISPR-associated protein"/>
    <property type="match status" value="2"/>
</dbReference>
<organism evidence="1 2">
    <name type="scientific">Planomonospora venezuelensis</name>
    <dbReference type="NCBI Taxonomy" id="1999"/>
    <lineage>
        <taxon>Bacteria</taxon>
        <taxon>Bacillati</taxon>
        <taxon>Actinomycetota</taxon>
        <taxon>Actinomycetes</taxon>
        <taxon>Streptosporangiales</taxon>
        <taxon>Streptosporangiaceae</taxon>
        <taxon>Planomonospora</taxon>
    </lineage>
</organism>
<dbReference type="SMART" id="SM01101">
    <property type="entry name" value="CRISPR_assoc"/>
    <property type="match status" value="1"/>
</dbReference>
<dbReference type="AlphaFoldDB" id="A0A841DCS6"/>
<name>A0A841DCS6_PLAVE</name>
<proteinExistence type="predicted"/>
<comment type="caution">
    <text evidence="1">The sequence shown here is derived from an EMBL/GenBank/DDBJ whole genome shotgun (WGS) entry which is preliminary data.</text>
</comment>
<keyword evidence="2" id="KW-1185">Reference proteome</keyword>
<dbReference type="CDD" id="cd09727">
    <property type="entry name" value="Cas6_I-E"/>
    <property type="match status" value="1"/>
</dbReference>
<gene>
    <name evidence="1" type="ORF">FHS22_005206</name>
</gene>
<sequence>MNVWLTRVILDPRNPAARRDLGNAELLHKRVMLLVPDGLGKNARATSGVLYRYDDTASAGPHLLVQSLLPTNPERLPEGYGAVAVREITSFLEKLESGAVVHYRITANTAKRLGRTADQAGKVVALHGSDAEEWWHTRAAANGLVLRTSVSTSMPDIRGRGKDAVRHAVTRFAGMAVVQDVEALRRAVVTGVGRGKAYGCGLLSLAPVNG</sequence>
<dbReference type="Gene3D" id="3.30.70.1200">
    <property type="entry name" value="Crispr-associated protein, domain 1"/>
    <property type="match status" value="1"/>
</dbReference>
<dbReference type="EMBL" id="JACHJJ010000020">
    <property type="protein sequence ID" value="MBB5965915.1"/>
    <property type="molecule type" value="Genomic_DNA"/>
</dbReference>
<dbReference type="InterPro" id="IPR010179">
    <property type="entry name" value="CRISPR-assoc_prot_Cse3"/>
</dbReference>
<accession>A0A841DCS6</accession>
<dbReference type="Proteomes" id="UP000562352">
    <property type="component" value="Unassembled WGS sequence"/>
</dbReference>
<dbReference type="Pfam" id="PF08798">
    <property type="entry name" value="CRISPR_assoc"/>
    <property type="match status" value="1"/>
</dbReference>
<protein>
    <submittedName>
        <fullName evidence="1">CRISPR system Cascade subunit CasE</fullName>
    </submittedName>
</protein>
<reference evidence="1 2" key="1">
    <citation type="submission" date="2020-08" db="EMBL/GenBank/DDBJ databases">
        <title>Genomic Encyclopedia of Type Strains, Phase III (KMG-III): the genomes of soil and plant-associated and newly described type strains.</title>
        <authorList>
            <person name="Whitman W."/>
        </authorList>
    </citation>
    <scope>NUCLEOTIDE SEQUENCE [LARGE SCALE GENOMIC DNA]</scope>
    <source>
        <strain evidence="1 2">CECT 3303</strain>
    </source>
</reference>
<evidence type="ECO:0000313" key="2">
    <source>
        <dbReference type="Proteomes" id="UP000562352"/>
    </source>
</evidence>
<dbReference type="RefSeq" id="WP_184945638.1">
    <property type="nucleotide sequence ID" value="NZ_BAAAWZ010000004.1"/>
</dbReference>